<comment type="caution">
    <text evidence="4">The sequence shown here is derived from an EMBL/GenBank/DDBJ whole genome shotgun (WGS) entry which is preliminary data.</text>
</comment>
<dbReference type="AlphaFoldDB" id="A0A8J7DYX3"/>
<feature type="transmembrane region" description="Helical" evidence="2">
    <location>
        <begin position="193"/>
        <end position="219"/>
    </location>
</feature>
<dbReference type="PANTHER" id="PTHR22911">
    <property type="entry name" value="ACYL-MALONYL CONDENSING ENZYME-RELATED"/>
    <property type="match status" value="1"/>
</dbReference>
<keyword evidence="5" id="KW-1185">Reference proteome</keyword>
<keyword evidence="2" id="KW-1133">Transmembrane helix</keyword>
<organism evidence="4 5">
    <name type="scientific">Lusitaniella coriacea LEGE 07157</name>
    <dbReference type="NCBI Taxonomy" id="945747"/>
    <lineage>
        <taxon>Bacteria</taxon>
        <taxon>Bacillati</taxon>
        <taxon>Cyanobacteriota</taxon>
        <taxon>Cyanophyceae</taxon>
        <taxon>Spirulinales</taxon>
        <taxon>Lusitaniellaceae</taxon>
        <taxon>Lusitaniella</taxon>
    </lineage>
</organism>
<feature type="transmembrane region" description="Helical" evidence="2">
    <location>
        <begin position="77"/>
        <end position="97"/>
    </location>
</feature>
<feature type="transmembrane region" description="Helical" evidence="2">
    <location>
        <begin position="162"/>
        <end position="181"/>
    </location>
</feature>
<name>A0A8J7DYX3_9CYAN</name>
<proteinExistence type="inferred from homology"/>
<dbReference type="InterPro" id="IPR000620">
    <property type="entry name" value="EamA_dom"/>
</dbReference>
<dbReference type="SUPFAM" id="SSF103481">
    <property type="entry name" value="Multidrug resistance efflux transporter EmrE"/>
    <property type="match status" value="2"/>
</dbReference>
<comment type="similarity">
    <text evidence="1">Belongs to the EamA transporter family.</text>
</comment>
<feature type="transmembrane region" description="Helical" evidence="2">
    <location>
        <begin position="103"/>
        <end position="125"/>
    </location>
</feature>
<protein>
    <submittedName>
        <fullName evidence="4">DMT family transporter</fullName>
    </submittedName>
</protein>
<feature type="transmembrane region" description="Helical" evidence="2">
    <location>
        <begin position="132"/>
        <end position="150"/>
    </location>
</feature>
<sequence length="302" mass="32056">MHPLKSPEKWHIALALVAGIFAISTSAIFIRLAIDAAGTRGVAFSLFLAASRLTLASLLLLPVGFRLKSQKISRQAVLFAVIAGACLALHFATWITSLSFTSIAASTTLVTTNPIWIALISWLWFGEKPTKIARIGIAIALCGGILIALGGGTADNTATNPLLGNVLALIGAWMVSLYILCGREAQRKGLGTGGYAIIAYSTSALLLFPFPLLFGSGYFNYPQPVYLYTILIALIPQLIGHTSLNWSVRWVSPIFISLAILFEPVGSSLLGFIFFKEIPGLPVLAGAAILLSGVATAIWGSR</sequence>
<dbReference type="EMBL" id="JADEWZ010000037">
    <property type="protein sequence ID" value="MBE9118089.1"/>
    <property type="molecule type" value="Genomic_DNA"/>
</dbReference>
<dbReference type="PANTHER" id="PTHR22911:SF76">
    <property type="entry name" value="EAMA DOMAIN-CONTAINING PROTEIN"/>
    <property type="match status" value="1"/>
</dbReference>
<feature type="transmembrane region" description="Helical" evidence="2">
    <location>
        <begin position="225"/>
        <end position="242"/>
    </location>
</feature>
<gene>
    <name evidence="4" type="ORF">IQ249_19525</name>
</gene>
<keyword evidence="2" id="KW-0472">Membrane</keyword>
<feature type="domain" description="EamA" evidence="3">
    <location>
        <begin position="13"/>
        <end position="148"/>
    </location>
</feature>
<dbReference type="Gene3D" id="1.10.3730.20">
    <property type="match status" value="1"/>
</dbReference>
<dbReference type="Proteomes" id="UP000654482">
    <property type="component" value="Unassembled WGS sequence"/>
</dbReference>
<evidence type="ECO:0000256" key="1">
    <source>
        <dbReference type="ARBA" id="ARBA00007362"/>
    </source>
</evidence>
<evidence type="ECO:0000313" key="4">
    <source>
        <dbReference type="EMBL" id="MBE9118089.1"/>
    </source>
</evidence>
<evidence type="ECO:0000259" key="3">
    <source>
        <dbReference type="Pfam" id="PF00892"/>
    </source>
</evidence>
<keyword evidence="2" id="KW-0812">Transmembrane</keyword>
<feature type="transmembrane region" description="Helical" evidence="2">
    <location>
        <begin position="281"/>
        <end position="300"/>
    </location>
</feature>
<accession>A0A8J7DYX3</accession>
<evidence type="ECO:0000256" key="2">
    <source>
        <dbReference type="SAM" id="Phobius"/>
    </source>
</evidence>
<dbReference type="RefSeq" id="WP_194031176.1">
    <property type="nucleotide sequence ID" value="NZ_JADEWZ010000037.1"/>
</dbReference>
<feature type="domain" description="EamA" evidence="3">
    <location>
        <begin position="163"/>
        <end position="296"/>
    </location>
</feature>
<feature type="transmembrane region" description="Helical" evidence="2">
    <location>
        <begin position="46"/>
        <end position="65"/>
    </location>
</feature>
<feature type="transmembrane region" description="Helical" evidence="2">
    <location>
        <begin position="254"/>
        <end position="275"/>
    </location>
</feature>
<reference evidence="4" key="1">
    <citation type="submission" date="2020-10" db="EMBL/GenBank/DDBJ databases">
        <authorList>
            <person name="Castelo-Branco R."/>
            <person name="Eusebio N."/>
            <person name="Adriana R."/>
            <person name="Vieira A."/>
            <person name="Brugerolle De Fraissinette N."/>
            <person name="Rezende De Castro R."/>
            <person name="Schneider M.P."/>
            <person name="Vasconcelos V."/>
            <person name="Leao P.N."/>
        </authorList>
    </citation>
    <scope>NUCLEOTIDE SEQUENCE</scope>
    <source>
        <strain evidence="4">LEGE 07157</strain>
    </source>
</reference>
<evidence type="ECO:0000313" key="5">
    <source>
        <dbReference type="Proteomes" id="UP000654482"/>
    </source>
</evidence>
<dbReference type="InterPro" id="IPR037185">
    <property type="entry name" value="EmrE-like"/>
</dbReference>
<dbReference type="GO" id="GO:0016020">
    <property type="term" value="C:membrane"/>
    <property type="evidence" value="ECO:0007669"/>
    <property type="project" value="InterPro"/>
</dbReference>
<dbReference type="Pfam" id="PF00892">
    <property type="entry name" value="EamA"/>
    <property type="match status" value="2"/>
</dbReference>
<feature type="transmembrane region" description="Helical" evidence="2">
    <location>
        <begin position="12"/>
        <end position="34"/>
    </location>
</feature>